<feature type="transmembrane region" description="Helical" evidence="6">
    <location>
        <begin position="178"/>
        <end position="201"/>
    </location>
</feature>
<gene>
    <name evidence="7" type="ORF">PMAYCL1PPCAC_27086</name>
</gene>
<dbReference type="EMBL" id="BTRK01000006">
    <property type="protein sequence ID" value="GMR56891.1"/>
    <property type="molecule type" value="Genomic_DNA"/>
</dbReference>
<evidence type="ECO:0000313" key="8">
    <source>
        <dbReference type="Proteomes" id="UP001328107"/>
    </source>
</evidence>
<feature type="transmembrane region" description="Helical" evidence="6">
    <location>
        <begin position="232"/>
        <end position="253"/>
    </location>
</feature>
<dbReference type="Pfam" id="PF02117">
    <property type="entry name" value="7TM_GPCR_Sra"/>
    <property type="match status" value="1"/>
</dbReference>
<evidence type="ECO:0000256" key="6">
    <source>
        <dbReference type="SAM" id="Phobius"/>
    </source>
</evidence>
<dbReference type="PANTHER" id="PTHR31357">
    <property type="entry name" value="SERPENTINE RECEPTOR CLASS ALPHA-10"/>
    <property type="match status" value="1"/>
</dbReference>
<feature type="transmembrane region" description="Helical" evidence="6">
    <location>
        <begin position="135"/>
        <end position="158"/>
    </location>
</feature>
<name>A0AAN5D5R6_9BILA</name>
<keyword evidence="3 6" id="KW-1133">Transmembrane helix</keyword>
<comment type="subcellular location">
    <subcellularLocation>
        <location evidence="1">Membrane</location>
        <topology evidence="1">Multi-pass membrane protein</topology>
    </subcellularLocation>
</comment>
<feature type="transmembrane region" description="Helical" evidence="6">
    <location>
        <begin position="19"/>
        <end position="43"/>
    </location>
</feature>
<evidence type="ECO:0000313" key="7">
    <source>
        <dbReference type="EMBL" id="GMR56891.1"/>
    </source>
</evidence>
<evidence type="ECO:0008006" key="9">
    <source>
        <dbReference type="Google" id="ProtNLM"/>
    </source>
</evidence>
<dbReference type="PANTHER" id="PTHR31357:SF5">
    <property type="entry name" value="SERPENTINE RECEPTOR CLASS ALPHA-1-RELATED"/>
    <property type="match status" value="1"/>
</dbReference>
<organism evidence="7 8">
    <name type="scientific">Pristionchus mayeri</name>
    <dbReference type="NCBI Taxonomy" id="1317129"/>
    <lineage>
        <taxon>Eukaryota</taxon>
        <taxon>Metazoa</taxon>
        <taxon>Ecdysozoa</taxon>
        <taxon>Nematoda</taxon>
        <taxon>Chromadorea</taxon>
        <taxon>Rhabditida</taxon>
        <taxon>Rhabditina</taxon>
        <taxon>Diplogasteromorpha</taxon>
        <taxon>Diplogasteroidea</taxon>
        <taxon>Neodiplogasteridae</taxon>
        <taxon>Pristionchus</taxon>
    </lineage>
</organism>
<evidence type="ECO:0000256" key="3">
    <source>
        <dbReference type="ARBA" id="ARBA00022989"/>
    </source>
</evidence>
<dbReference type="GO" id="GO:0004984">
    <property type="term" value="F:olfactory receptor activity"/>
    <property type="evidence" value="ECO:0007669"/>
    <property type="project" value="TreeGrafter"/>
</dbReference>
<evidence type="ECO:0000256" key="1">
    <source>
        <dbReference type="ARBA" id="ARBA00004141"/>
    </source>
</evidence>
<evidence type="ECO:0000256" key="4">
    <source>
        <dbReference type="ARBA" id="ARBA00023136"/>
    </source>
</evidence>
<dbReference type="Proteomes" id="UP001328107">
    <property type="component" value="Unassembled WGS sequence"/>
</dbReference>
<keyword evidence="2 6" id="KW-0812">Transmembrane</keyword>
<evidence type="ECO:0000256" key="2">
    <source>
        <dbReference type="ARBA" id="ARBA00022692"/>
    </source>
</evidence>
<protein>
    <recommendedName>
        <fullName evidence="9">G protein-coupled receptor</fullName>
    </recommendedName>
</protein>
<dbReference type="InterPro" id="IPR000344">
    <property type="entry name" value="7TM_GPCR_serpentine_rcpt_Sra"/>
</dbReference>
<keyword evidence="8" id="KW-1185">Reference proteome</keyword>
<dbReference type="InterPro" id="IPR051080">
    <property type="entry name" value="Nematode_rcpt-like_serp_alpha"/>
</dbReference>
<reference evidence="8" key="1">
    <citation type="submission" date="2022-10" db="EMBL/GenBank/DDBJ databases">
        <title>Genome assembly of Pristionchus species.</title>
        <authorList>
            <person name="Yoshida K."/>
            <person name="Sommer R.J."/>
        </authorList>
    </citation>
    <scope>NUCLEOTIDE SEQUENCE [LARGE SCALE GENOMIC DNA]</scope>
    <source>
        <strain evidence="8">RS5460</strain>
    </source>
</reference>
<feature type="transmembrane region" description="Helical" evidence="6">
    <location>
        <begin position="55"/>
        <end position="78"/>
    </location>
</feature>
<proteinExistence type="inferred from homology"/>
<evidence type="ECO:0000256" key="5">
    <source>
        <dbReference type="ARBA" id="ARBA00037994"/>
    </source>
</evidence>
<comment type="caution">
    <text evidence="7">The sequence shown here is derived from an EMBL/GenBank/DDBJ whole genome shotgun (WGS) entry which is preliminary data.</text>
</comment>
<feature type="transmembrane region" description="Helical" evidence="6">
    <location>
        <begin position="98"/>
        <end position="123"/>
    </location>
</feature>
<keyword evidence="4 6" id="KW-0472">Membrane</keyword>
<dbReference type="GO" id="GO:0004930">
    <property type="term" value="F:G protein-coupled receptor activity"/>
    <property type="evidence" value="ECO:0007669"/>
    <property type="project" value="InterPro"/>
</dbReference>
<sequence>MDTDCALVEELYDYVPFHIVQWLMMFVSLASLILICYASCRYLHRTIFENITKELIFALYLYIGLYSVLLFVVHVSYLTYRYTAKDKCDAQFPRPWCILRFCHAMLAVSFIVVHVGITAQHLLSTFHFRSRSQKIVARIAIVISFVYPAVFGTITYWNEPMQGRTAYCYGVTGGSVNLLMANLGVILALHIINISTSILLLKYNHDSLRTDQSFDLVRSFHRRQNLYAMQQFLPISAVFAVVFLIFCGNYYFFKNNQEFKKKYGDLCALTK</sequence>
<comment type="similarity">
    <text evidence="5">Belongs to the nematode receptor-like protein sra family.</text>
</comment>
<dbReference type="GO" id="GO:0016020">
    <property type="term" value="C:membrane"/>
    <property type="evidence" value="ECO:0007669"/>
    <property type="project" value="UniProtKB-SubCell"/>
</dbReference>
<accession>A0AAN5D5R6</accession>
<dbReference type="AlphaFoldDB" id="A0AAN5D5R6"/>